<dbReference type="Proteomes" id="UP001361239">
    <property type="component" value="Unassembled WGS sequence"/>
</dbReference>
<comment type="subcellular location">
    <subcellularLocation>
        <location evidence="1">Membrane</location>
        <topology evidence="1">Multi-pass membrane protein</topology>
    </subcellularLocation>
</comment>
<keyword evidence="6 10" id="KW-1133">Transmembrane helix</keyword>
<feature type="transmembrane region" description="Helical" evidence="10">
    <location>
        <begin position="202"/>
        <end position="223"/>
    </location>
</feature>
<dbReference type="InterPro" id="IPR027469">
    <property type="entry name" value="Cation_efflux_TMD_sf"/>
</dbReference>
<evidence type="ECO:0000256" key="1">
    <source>
        <dbReference type="ARBA" id="ARBA00004141"/>
    </source>
</evidence>
<gene>
    <name evidence="13" type="ORF">WG901_01165</name>
</gene>
<dbReference type="EMBL" id="JBBHJZ010000001">
    <property type="protein sequence ID" value="MEJ5975228.1"/>
    <property type="molecule type" value="Genomic_DNA"/>
</dbReference>
<evidence type="ECO:0000313" key="14">
    <source>
        <dbReference type="Proteomes" id="UP001361239"/>
    </source>
</evidence>
<name>A0ABU8RQG5_9SPHN</name>
<dbReference type="InterPro" id="IPR036837">
    <property type="entry name" value="Cation_efflux_CTD_sf"/>
</dbReference>
<evidence type="ECO:0000256" key="5">
    <source>
        <dbReference type="ARBA" id="ARBA00022906"/>
    </source>
</evidence>
<organism evidence="13 14">
    <name type="scientific">Novosphingobium anseongense</name>
    <dbReference type="NCBI Taxonomy" id="3133436"/>
    <lineage>
        <taxon>Bacteria</taxon>
        <taxon>Pseudomonadati</taxon>
        <taxon>Pseudomonadota</taxon>
        <taxon>Alphaproteobacteria</taxon>
        <taxon>Sphingomonadales</taxon>
        <taxon>Sphingomonadaceae</taxon>
        <taxon>Novosphingobium</taxon>
    </lineage>
</organism>
<evidence type="ECO:0000256" key="7">
    <source>
        <dbReference type="ARBA" id="ARBA00023065"/>
    </source>
</evidence>
<dbReference type="SUPFAM" id="SSF161111">
    <property type="entry name" value="Cation efflux protein transmembrane domain-like"/>
    <property type="match status" value="1"/>
</dbReference>
<comment type="caution">
    <text evidence="13">The sequence shown here is derived from an EMBL/GenBank/DDBJ whole genome shotgun (WGS) entry which is preliminary data.</text>
</comment>
<feature type="transmembrane region" description="Helical" evidence="10">
    <location>
        <begin position="77"/>
        <end position="95"/>
    </location>
</feature>
<evidence type="ECO:0000256" key="4">
    <source>
        <dbReference type="ARBA" id="ARBA00022692"/>
    </source>
</evidence>
<protein>
    <submittedName>
        <fullName evidence="13">Cation diffusion facilitator family transporter</fullName>
    </submittedName>
</protein>
<dbReference type="PANTHER" id="PTHR11562">
    <property type="entry name" value="CATION EFFLUX PROTEIN/ ZINC TRANSPORTER"/>
    <property type="match status" value="1"/>
</dbReference>
<dbReference type="Pfam" id="PF01545">
    <property type="entry name" value="Cation_efflux"/>
    <property type="match status" value="1"/>
</dbReference>
<keyword evidence="5" id="KW-0864">Zinc transport</keyword>
<feature type="transmembrane region" description="Helical" evidence="10">
    <location>
        <begin position="138"/>
        <end position="162"/>
    </location>
</feature>
<dbReference type="InterPro" id="IPR027470">
    <property type="entry name" value="Cation_efflux_CTD"/>
</dbReference>
<dbReference type="NCBIfam" id="TIGR01297">
    <property type="entry name" value="CDF"/>
    <property type="match status" value="1"/>
</dbReference>
<keyword evidence="3" id="KW-0813">Transport</keyword>
<feature type="compositionally biased region" description="Basic residues" evidence="9">
    <location>
        <begin position="11"/>
        <end position="31"/>
    </location>
</feature>
<feature type="transmembrane region" description="Helical" evidence="10">
    <location>
        <begin position="40"/>
        <end position="65"/>
    </location>
</feature>
<evidence type="ECO:0000256" key="8">
    <source>
        <dbReference type="ARBA" id="ARBA00023136"/>
    </source>
</evidence>
<feature type="compositionally biased region" description="Basic and acidic residues" evidence="9">
    <location>
        <begin position="1"/>
        <end position="10"/>
    </location>
</feature>
<evidence type="ECO:0000259" key="11">
    <source>
        <dbReference type="Pfam" id="PF01545"/>
    </source>
</evidence>
<evidence type="ECO:0000259" key="12">
    <source>
        <dbReference type="Pfam" id="PF16916"/>
    </source>
</evidence>
<proteinExistence type="inferred from homology"/>
<feature type="region of interest" description="Disordered" evidence="9">
    <location>
        <begin position="1"/>
        <end position="32"/>
    </location>
</feature>
<feature type="domain" description="Cation efflux protein cytoplasmic" evidence="12">
    <location>
        <begin position="235"/>
        <end position="308"/>
    </location>
</feature>
<evidence type="ECO:0000256" key="6">
    <source>
        <dbReference type="ARBA" id="ARBA00022989"/>
    </source>
</evidence>
<evidence type="ECO:0000256" key="3">
    <source>
        <dbReference type="ARBA" id="ARBA00022448"/>
    </source>
</evidence>
<accession>A0ABU8RQG5</accession>
<keyword evidence="4 10" id="KW-0812">Transmembrane</keyword>
<dbReference type="Gene3D" id="1.20.1510.10">
    <property type="entry name" value="Cation efflux protein transmembrane domain"/>
    <property type="match status" value="1"/>
</dbReference>
<feature type="domain" description="Cation efflux protein transmembrane" evidence="11">
    <location>
        <begin position="42"/>
        <end position="228"/>
    </location>
</feature>
<keyword evidence="8 10" id="KW-0472">Membrane</keyword>
<dbReference type="SUPFAM" id="SSF160240">
    <property type="entry name" value="Cation efflux protein cytoplasmic domain-like"/>
    <property type="match status" value="1"/>
</dbReference>
<reference evidence="13 14" key="1">
    <citation type="submission" date="2024-03" db="EMBL/GenBank/DDBJ databases">
        <authorList>
            <person name="Jo J.-H."/>
        </authorList>
    </citation>
    <scope>NUCLEOTIDE SEQUENCE [LARGE SCALE GENOMIC DNA]</scope>
    <source>
        <strain evidence="13 14">PS1R-30</strain>
    </source>
</reference>
<keyword evidence="14" id="KW-1185">Reference proteome</keyword>
<evidence type="ECO:0000256" key="2">
    <source>
        <dbReference type="ARBA" id="ARBA00008873"/>
    </source>
</evidence>
<sequence>MQKRPMDAAHDHHHHAGHVHGHGHSHGHGHAHGTPGGASFAIAVGLNLVFVVAEVAAGLISGSMALIADAGHNLSDVLSLLLAWGASVLSARPPSERFTYGLKSSSILAAIANAALLWVALGAILVETLRRFTDPAPIEGGTMIIVAAIGILINGASALLFAAGSKTDLNLRAAFLHLLADAAVSAGVVVAGIGIMLTGAGWIDPVTSLVITLVIAWGSWGLLREAVRMGLLAVPEGIDQAKVRLFLESQPGVTAVHDLHIWPMSTTENAITAHLVMPGGFPGDRFLHDLAHRLEHDFGIGHPTFQVETLSDTGCALESEAVV</sequence>
<dbReference type="RefSeq" id="WP_339585193.1">
    <property type="nucleotide sequence ID" value="NZ_JBBHJZ010000001.1"/>
</dbReference>
<dbReference type="Pfam" id="PF16916">
    <property type="entry name" value="ZT_dimer"/>
    <property type="match status" value="1"/>
</dbReference>
<evidence type="ECO:0000313" key="13">
    <source>
        <dbReference type="EMBL" id="MEJ5975228.1"/>
    </source>
</evidence>
<dbReference type="InterPro" id="IPR050681">
    <property type="entry name" value="CDF/SLC30A"/>
</dbReference>
<dbReference type="InterPro" id="IPR058533">
    <property type="entry name" value="Cation_efflux_TM"/>
</dbReference>
<dbReference type="PANTHER" id="PTHR11562:SF17">
    <property type="entry name" value="RE54080P-RELATED"/>
    <property type="match status" value="1"/>
</dbReference>
<feature type="transmembrane region" description="Helical" evidence="10">
    <location>
        <begin position="174"/>
        <end position="196"/>
    </location>
</feature>
<keyword evidence="7" id="KW-0406">Ion transport</keyword>
<comment type="similarity">
    <text evidence="2">Belongs to the cation diffusion facilitator (CDF) transporter (TC 2.A.4) family. SLC30A subfamily.</text>
</comment>
<dbReference type="InterPro" id="IPR002524">
    <property type="entry name" value="Cation_efflux"/>
</dbReference>
<feature type="transmembrane region" description="Helical" evidence="10">
    <location>
        <begin position="107"/>
        <end position="126"/>
    </location>
</feature>
<evidence type="ECO:0000256" key="10">
    <source>
        <dbReference type="SAM" id="Phobius"/>
    </source>
</evidence>
<evidence type="ECO:0000256" key="9">
    <source>
        <dbReference type="SAM" id="MobiDB-lite"/>
    </source>
</evidence>
<keyword evidence="5" id="KW-0862">Zinc</keyword>